<reference evidence="1" key="1">
    <citation type="submission" date="2021-02" db="EMBL/GenBank/DDBJ databases">
        <authorList>
            <person name="Steward A R."/>
        </authorList>
    </citation>
    <scope>NUCLEOTIDE SEQUENCE</scope>
</reference>
<dbReference type="Proteomes" id="UP000663880">
    <property type="component" value="Unassembled WGS sequence"/>
</dbReference>
<dbReference type="EMBL" id="CAJOBZ010000010">
    <property type="protein sequence ID" value="CAF4831046.1"/>
    <property type="molecule type" value="Genomic_DNA"/>
</dbReference>
<evidence type="ECO:0000313" key="2">
    <source>
        <dbReference type="Proteomes" id="UP000663880"/>
    </source>
</evidence>
<name>A0A821QV19_9NEOP</name>
<organism evidence="1 2">
    <name type="scientific">Pieris macdunnoughi</name>
    <dbReference type="NCBI Taxonomy" id="345717"/>
    <lineage>
        <taxon>Eukaryota</taxon>
        <taxon>Metazoa</taxon>
        <taxon>Ecdysozoa</taxon>
        <taxon>Arthropoda</taxon>
        <taxon>Hexapoda</taxon>
        <taxon>Insecta</taxon>
        <taxon>Pterygota</taxon>
        <taxon>Neoptera</taxon>
        <taxon>Endopterygota</taxon>
        <taxon>Lepidoptera</taxon>
        <taxon>Glossata</taxon>
        <taxon>Ditrysia</taxon>
        <taxon>Papilionoidea</taxon>
        <taxon>Pieridae</taxon>
        <taxon>Pierinae</taxon>
        <taxon>Pieris</taxon>
    </lineage>
</organism>
<keyword evidence="2" id="KW-1185">Reference proteome</keyword>
<comment type="caution">
    <text evidence="1">The sequence shown here is derived from an EMBL/GenBank/DDBJ whole genome shotgun (WGS) entry which is preliminary data.</text>
</comment>
<evidence type="ECO:0000313" key="1">
    <source>
        <dbReference type="EMBL" id="CAF4831046.1"/>
    </source>
</evidence>
<dbReference type="AlphaFoldDB" id="A0A821QV19"/>
<sequence length="96" mass="10654">MGPLQSAVFSGKPFLSKCKGTYMMQWLLVTHLSTSNTFDKYLHLTLLSTRASKLSIHSSGSGGVWAWLQQVPGWTTWMTRTGRGSVTADGYLFGFF</sequence>
<proteinExistence type="predicted"/>
<accession>A0A821QV19</accession>
<gene>
    <name evidence="1" type="ORF">PMACD_LOCUS5294</name>
</gene>
<protein>
    <submittedName>
        <fullName evidence="1">Uncharacterized protein</fullName>
    </submittedName>
</protein>